<sequence length="82" mass="9162">MTEQKKNITVIPMYAVHLEDLVRPVAVVSVSCVACGHTTDVDPLDMIAKHGKHAWLKEVQHKLRCGKCKELGLVTVRLTWQG</sequence>
<gene>
    <name evidence="1" type="ORF">A6A40_17280</name>
</gene>
<dbReference type="EMBL" id="CP028902">
    <property type="protein sequence ID" value="AWB06805.1"/>
    <property type="molecule type" value="Genomic_DNA"/>
</dbReference>
<evidence type="ECO:0000313" key="1">
    <source>
        <dbReference type="EMBL" id="AWB06805.1"/>
    </source>
</evidence>
<accession>A0A2R4VQV6</accession>
<dbReference type="AlphaFoldDB" id="A0A2R4VQV6"/>
<dbReference type="Proteomes" id="UP000077405">
    <property type="component" value="Plasmid pYZ1"/>
</dbReference>
<proteinExistence type="predicted"/>
<dbReference type="RefSeq" id="WP_108547111.1">
    <property type="nucleotide sequence ID" value="NZ_CP028902.1"/>
</dbReference>
<evidence type="ECO:0000313" key="2">
    <source>
        <dbReference type="Proteomes" id="UP000077405"/>
    </source>
</evidence>
<keyword evidence="2" id="KW-1185">Reference proteome</keyword>
<protein>
    <submittedName>
        <fullName evidence="1">Uncharacterized protein</fullName>
    </submittedName>
</protein>
<name>A0A2R4VQV6_9PROT</name>
<organism evidence="1 2">
    <name type="scientific">Azospirillum humicireducens</name>
    <dbReference type="NCBI Taxonomy" id="1226968"/>
    <lineage>
        <taxon>Bacteria</taxon>
        <taxon>Pseudomonadati</taxon>
        <taxon>Pseudomonadota</taxon>
        <taxon>Alphaproteobacteria</taxon>
        <taxon>Rhodospirillales</taxon>
        <taxon>Azospirillaceae</taxon>
        <taxon>Azospirillum</taxon>
    </lineage>
</organism>
<keyword evidence="1" id="KW-0614">Plasmid</keyword>
<reference evidence="1 2" key="1">
    <citation type="submission" date="2018-04" db="EMBL/GenBank/DDBJ databases">
        <title>Complete genome sequence of the nitrogen-fixing bacterium Azospirillum humicireducens type strain SgZ-5.</title>
        <authorList>
            <person name="Yu Z."/>
        </authorList>
    </citation>
    <scope>NUCLEOTIDE SEQUENCE [LARGE SCALE GENOMIC DNA]</scope>
    <source>
        <strain evidence="1 2">SgZ-5</strain>
        <plasmid evidence="1 2">pYZ1</plasmid>
    </source>
</reference>
<geneLocation type="plasmid" evidence="1 2">
    <name>pYZ1</name>
</geneLocation>
<dbReference type="KEGG" id="ahu:A6A40_17280"/>